<dbReference type="AlphaFoldDB" id="A0A9D3MKL6"/>
<protein>
    <submittedName>
        <fullName evidence="1">Uncharacterized protein</fullName>
    </submittedName>
</protein>
<proteinExistence type="predicted"/>
<comment type="caution">
    <text evidence="1">The sequence shown here is derived from an EMBL/GenBank/DDBJ whole genome shotgun (WGS) entry which is preliminary data.</text>
</comment>
<organism evidence="1 2">
    <name type="scientific">Anguilla anguilla</name>
    <name type="common">European freshwater eel</name>
    <name type="synonym">Muraena anguilla</name>
    <dbReference type="NCBI Taxonomy" id="7936"/>
    <lineage>
        <taxon>Eukaryota</taxon>
        <taxon>Metazoa</taxon>
        <taxon>Chordata</taxon>
        <taxon>Craniata</taxon>
        <taxon>Vertebrata</taxon>
        <taxon>Euteleostomi</taxon>
        <taxon>Actinopterygii</taxon>
        <taxon>Neopterygii</taxon>
        <taxon>Teleostei</taxon>
        <taxon>Anguilliformes</taxon>
        <taxon>Anguillidae</taxon>
        <taxon>Anguilla</taxon>
    </lineage>
</organism>
<evidence type="ECO:0000313" key="2">
    <source>
        <dbReference type="Proteomes" id="UP001044222"/>
    </source>
</evidence>
<keyword evidence="2" id="KW-1185">Reference proteome</keyword>
<reference evidence="1" key="1">
    <citation type="submission" date="2021-01" db="EMBL/GenBank/DDBJ databases">
        <title>A chromosome-scale assembly of European eel, Anguilla anguilla.</title>
        <authorList>
            <person name="Henkel C."/>
            <person name="Jong-Raadsen S.A."/>
            <person name="Dufour S."/>
            <person name="Weltzien F.-A."/>
            <person name="Palstra A.P."/>
            <person name="Pelster B."/>
            <person name="Spaink H.P."/>
            <person name="Van Den Thillart G.E."/>
            <person name="Jansen H."/>
            <person name="Zahm M."/>
            <person name="Klopp C."/>
            <person name="Cedric C."/>
            <person name="Louis A."/>
            <person name="Berthelot C."/>
            <person name="Parey E."/>
            <person name="Roest Crollius H."/>
            <person name="Montfort J."/>
            <person name="Robinson-Rechavi M."/>
            <person name="Bucao C."/>
            <person name="Bouchez O."/>
            <person name="Gislard M."/>
            <person name="Lluch J."/>
            <person name="Milhes M."/>
            <person name="Lampietro C."/>
            <person name="Lopez Roques C."/>
            <person name="Donnadieu C."/>
            <person name="Braasch I."/>
            <person name="Desvignes T."/>
            <person name="Postlethwait J."/>
            <person name="Bobe J."/>
            <person name="Guiguen Y."/>
            <person name="Dirks R."/>
        </authorList>
    </citation>
    <scope>NUCLEOTIDE SEQUENCE</scope>
    <source>
        <strain evidence="1">Tag_6206</strain>
        <tissue evidence="1">Liver</tissue>
    </source>
</reference>
<name>A0A9D3MKL6_ANGAN</name>
<gene>
    <name evidence="1" type="ORF">ANANG_G00113180</name>
</gene>
<dbReference type="EMBL" id="JAFIRN010000005">
    <property type="protein sequence ID" value="KAG5849651.1"/>
    <property type="molecule type" value="Genomic_DNA"/>
</dbReference>
<accession>A0A9D3MKL6</accession>
<evidence type="ECO:0000313" key="1">
    <source>
        <dbReference type="EMBL" id="KAG5849651.1"/>
    </source>
</evidence>
<dbReference type="Proteomes" id="UP001044222">
    <property type="component" value="Unassembled WGS sequence"/>
</dbReference>
<sequence>MSDVIRIVEALPMNVKRSKLDKGYKFFFEKFIFGHEASLFLSVVLKMNEFREPDSCEEKRFC</sequence>